<sequence>MSYEQLVLFFKQPSHLLAEALYTHFTLRRRHKSHDDFLESVPAEARTPAPPATETAKFAATGETASGMRGLVTLDTRVSHLSGVVDSDFLELRMMSSLVKPLENEQGRPLASHDLHGVNLMTFSFATMMNESSSNLMGVLLLKRLLIWVDDTFM</sequence>
<accession>A5DJ99</accession>
<reference evidence="1 2" key="1">
    <citation type="journal article" date="2009" name="Nature">
        <title>Evolution of pathogenicity and sexual reproduction in eight Candida genomes.</title>
        <authorList>
            <person name="Butler G."/>
            <person name="Rasmussen M.D."/>
            <person name="Lin M.F."/>
            <person name="Santos M.A."/>
            <person name="Sakthikumar S."/>
            <person name="Munro C.A."/>
            <person name="Rheinbay E."/>
            <person name="Grabherr M."/>
            <person name="Forche A."/>
            <person name="Reedy J.L."/>
            <person name="Agrafioti I."/>
            <person name="Arnaud M.B."/>
            <person name="Bates S."/>
            <person name="Brown A.J."/>
            <person name="Brunke S."/>
            <person name="Costanzo M.C."/>
            <person name="Fitzpatrick D.A."/>
            <person name="de Groot P.W."/>
            <person name="Harris D."/>
            <person name="Hoyer L.L."/>
            <person name="Hube B."/>
            <person name="Klis F.M."/>
            <person name="Kodira C."/>
            <person name="Lennard N."/>
            <person name="Logue M.E."/>
            <person name="Martin R."/>
            <person name="Neiman A.M."/>
            <person name="Nikolaou E."/>
            <person name="Quail M.A."/>
            <person name="Quinn J."/>
            <person name="Santos M.C."/>
            <person name="Schmitzberger F.F."/>
            <person name="Sherlock G."/>
            <person name="Shah P."/>
            <person name="Silverstein K.A."/>
            <person name="Skrzypek M.S."/>
            <person name="Soll D."/>
            <person name="Staggs R."/>
            <person name="Stansfield I."/>
            <person name="Stumpf M.P."/>
            <person name="Sudbery P.E."/>
            <person name="Srikantha T."/>
            <person name="Zeng Q."/>
            <person name="Berman J."/>
            <person name="Berriman M."/>
            <person name="Heitman J."/>
            <person name="Gow N.A."/>
            <person name="Lorenz M.C."/>
            <person name="Birren B.W."/>
            <person name="Kellis M."/>
            <person name="Cuomo C.A."/>
        </authorList>
    </citation>
    <scope>NUCLEOTIDE SEQUENCE [LARGE SCALE GENOMIC DNA]</scope>
    <source>
        <strain evidence="2">ATCC 6260 / CBS 566 / DSM 6381 / JCM 1539 / NBRC 10279 / NRRL Y-324</strain>
    </source>
</reference>
<dbReference type="RefSeq" id="XP_001483968.2">
    <property type="nucleotide sequence ID" value="XM_001483918.1"/>
</dbReference>
<proteinExistence type="predicted"/>
<dbReference type="GeneID" id="5126101"/>
<keyword evidence="2" id="KW-1185">Reference proteome</keyword>
<protein>
    <submittedName>
        <fullName evidence="1">Uncharacterized protein</fullName>
    </submittedName>
</protein>
<name>A5DJ99_PICGU</name>
<dbReference type="KEGG" id="pgu:PGUG_03350"/>
<organism evidence="1 2">
    <name type="scientific">Meyerozyma guilliermondii (strain ATCC 6260 / CBS 566 / DSM 6381 / JCM 1539 / NBRC 10279 / NRRL Y-324)</name>
    <name type="common">Yeast</name>
    <name type="synonym">Candida guilliermondii</name>
    <dbReference type="NCBI Taxonomy" id="294746"/>
    <lineage>
        <taxon>Eukaryota</taxon>
        <taxon>Fungi</taxon>
        <taxon>Dikarya</taxon>
        <taxon>Ascomycota</taxon>
        <taxon>Saccharomycotina</taxon>
        <taxon>Pichiomycetes</taxon>
        <taxon>Debaryomycetaceae</taxon>
        <taxon>Meyerozyma</taxon>
    </lineage>
</organism>
<evidence type="ECO:0000313" key="1">
    <source>
        <dbReference type="EMBL" id="EDK39251.2"/>
    </source>
</evidence>
<dbReference type="InParanoid" id="A5DJ99"/>
<dbReference type="EMBL" id="CH408158">
    <property type="protein sequence ID" value="EDK39251.2"/>
    <property type="molecule type" value="Genomic_DNA"/>
</dbReference>
<dbReference type="HOGENOM" id="CLU_1704898_0_0_1"/>
<dbReference type="AlphaFoldDB" id="A5DJ99"/>
<dbReference type="VEuPathDB" id="FungiDB:PGUG_03350"/>
<gene>
    <name evidence="1" type="ORF">PGUG_03350</name>
</gene>
<evidence type="ECO:0000313" key="2">
    <source>
        <dbReference type="Proteomes" id="UP000001997"/>
    </source>
</evidence>
<dbReference type="Proteomes" id="UP000001997">
    <property type="component" value="Unassembled WGS sequence"/>
</dbReference>